<dbReference type="InterPro" id="IPR035892">
    <property type="entry name" value="C2_domain_sf"/>
</dbReference>
<dbReference type="FunFam" id="2.60.40.150:FF:000006">
    <property type="entry name" value="Synaptotagmin-like 5, isoform CRA_a"/>
    <property type="match status" value="1"/>
</dbReference>
<accession>A7MCT9</accession>
<dbReference type="Pfam" id="PF00168">
    <property type="entry name" value="C2"/>
    <property type="match status" value="1"/>
</dbReference>
<name>A7MCT9_MOUSE</name>
<evidence type="ECO:0000313" key="7">
    <source>
        <dbReference type="MGI" id="MGI:1933367"/>
    </source>
</evidence>
<dbReference type="AlphaFoldDB" id="A7MCT9"/>
<organism evidence="6">
    <name type="scientific">Mus musculus</name>
    <name type="common">Mouse</name>
    <dbReference type="NCBI Taxonomy" id="10090"/>
    <lineage>
        <taxon>Eukaryota</taxon>
        <taxon>Metazoa</taxon>
        <taxon>Chordata</taxon>
        <taxon>Craniata</taxon>
        <taxon>Vertebrata</taxon>
        <taxon>Euteleostomi</taxon>
        <taxon>Mammalia</taxon>
        <taxon>Eutheria</taxon>
        <taxon>Euarchontoglires</taxon>
        <taxon>Glires</taxon>
        <taxon>Rodentia</taxon>
        <taxon>Myomorpha</taxon>
        <taxon>Muroidea</taxon>
        <taxon>Muridae</taxon>
        <taxon>Murinae</taxon>
        <taxon>Mus</taxon>
        <taxon>Mus</taxon>
    </lineage>
</organism>
<proteinExistence type="evidence at transcript level"/>
<dbReference type="GO" id="GO:0006887">
    <property type="term" value="P:exocytosis"/>
    <property type="evidence" value="ECO:0007669"/>
    <property type="project" value="UniProtKB-ARBA"/>
</dbReference>
<dbReference type="AGR" id="MGI:1933367"/>
<evidence type="ECO:0000256" key="3">
    <source>
        <dbReference type="ARBA" id="ARBA00023136"/>
    </source>
</evidence>
<evidence type="ECO:0000256" key="2">
    <source>
        <dbReference type="ARBA" id="ARBA00022737"/>
    </source>
</evidence>
<keyword evidence="2" id="KW-0677">Repeat</keyword>
<gene>
    <name evidence="6 7" type="primary">Sytl3</name>
</gene>
<dbReference type="GO" id="GO:0016020">
    <property type="term" value="C:membrane"/>
    <property type="evidence" value="ECO:0007669"/>
    <property type="project" value="UniProtKB-SubCell"/>
</dbReference>
<dbReference type="PANTHER" id="PTHR45716">
    <property type="entry name" value="BITESIZE, ISOFORM I"/>
    <property type="match status" value="1"/>
</dbReference>
<dbReference type="SMART" id="SM00239">
    <property type="entry name" value="C2"/>
    <property type="match status" value="1"/>
</dbReference>
<evidence type="ECO:0000259" key="5">
    <source>
        <dbReference type="PROSITE" id="PS50004"/>
    </source>
</evidence>
<evidence type="ECO:0000256" key="4">
    <source>
        <dbReference type="SAM" id="MobiDB-lite"/>
    </source>
</evidence>
<feature type="region of interest" description="Disordered" evidence="4">
    <location>
        <begin position="79"/>
        <end position="104"/>
    </location>
</feature>
<dbReference type="PROSITE" id="PS50004">
    <property type="entry name" value="C2"/>
    <property type="match status" value="1"/>
</dbReference>
<dbReference type="Gene3D" id="2.60.40.150">
    <property type="entry name" value="C2 domain"/>
    <property type="match status" value="1"/>
</dbReference>
<dbReference type="PANTHER" id="PTHR45716:SF1">
    <property type="entry name" value="SYNAPTOTAGMIN-LIKE PROTEIN 3"/>
    <property type="match status" value="1"/>
</dbReference>
<keyword evidence="3" id="KW-0472">Membrane</keyword>
<reference evidence="6" key="1">
    <citation type="journal article" date="2004" name="Genome Res.">
        <title>The status, quality, and expansion of the NIH full-length cDNA project: the Mammalian Gene Collection (MGC).</title>
        <authorList>
            <consortium name="The MGC Project Team"/>
            <person name="Gerhard D.S."/>
            <person name="Wagner L."/>
            <person name="Feingold E.A."/>
            <person name="Shenmen C.M."/>
            <person name="Grouse L.H."/>
            <person name="Schuler G."/>
            <person name="Klein S.L."/>
            <person name="Old S."/>
            <person name="Rasooly R."/>
            <person name="Good P."/>
            <person name="Guyer M."/>
            <person name="Peck A.M."/>
            <person name="Derge J.G."/>
            <person name="Lipman D."/>
            <person name="Collins F.S."/>
            <person name="Jang W."/>
            <person name="Sherry S."/>
            <person name="Feolo M."/>
            <person name="Misquitta L."/>
            <person name="Lee E."/>
            <person name="Rotmistrovsky K."/>
            <person name="Greenhut S.F."/>
            <person name="Schaefer C.F."/>
            <person name="Buetow K."/>
            <person name="Bonner T.I."/>
            <person name="Haussler D."/>
            <person name="Kent J."/>
            <person name="Kiekhaus M."/>
            <person name="Furey T."/>
            <person name="Brent M."/>
            <person name="Prange C."/>
            <person name="Schreiber K."/>
            <person name="Shapiro N."/>
            <person name="Bhat N.K."/>
            <person name="Hopkins R.F."/>
            <person name="Hsie F."/>
            <person name="Driscoll T."/>
            <person name="Soares M.B."/>
            <person name="Casavant T.L."/>
            <person name="Scheetz T.E."/>
            <person name="Brown-stein M.J."/>
            <person name="Usdin T.B."/>
            <person name="Toshiyuki S."/>
            <person name="Carninci P."/>
            <person name="Piao Y."/>
            <person name="Dudekula D.B."/>
            <person name="Ko M.S."/>
            <person name="Kawakami K."/>
            <person name="Suzuki Y."/>
            <person name="Sugano S."/>
            <person name="Gruber C.E."/>
            <person name="Smith M.R."/>
            <person name="Simmons B."/>
            <person name="Moore T."/>
            <person name="Waterman R."/>
            <person name="Johnson S.L."/>
            <person name="Ruan Y."/>
            <person name="Wei C.L."/>
            <person name="Mathavan S."/>
            <person name="Gunaratne P.H."/>
            <person name="Wu J."/>
            <person name="Garcia A.M."/>
            <person name="Hulyk S.W."/>
            <person name="Fuh E."/>
            <person name="Yuan Y."/>
            <person name="Sneed A."/>
            <person name="Kowis C."/>
            <person name="Hodgson A."/>
            <person name="Muzny D.M."/>
            <person name="McPherson J."/>
            <person name="Gibbs R.A."/>
            <person name="Fahey J."/>
            <person name="Helton E."/>
            <person name="Ketteman M."/>
            <person name="Madan A."/>
            <person name="Rodrigues S."/>
            <person name="Sanchez A."/>
            <person name="Whiting M."/>
            <person name="Madari A."/>
            <person name="Young A.C."/>
            <person name="Wetherby K.D."/>
            <person name="Granite S.J."/>
            <person name="Kwong P.N."/>
            <person name="Brinkley C.P."/>
            <person name="Pearson R.L."/>
            <person name="Bouffard G.G."/>
            <person name="Blakesly R.W."/>
            <person name="Green E.D."/>
            <person name="Dickson M.C."/>
            <person name="Rodriguez A.C."/>
            <person name="Grimwood J."/>
            <person name="Schmutz J."/>
            <person name="Myers R.M."/>
            <person name="Butterfield Y.S."/>
            <person name="Griffith M."/>
            <person name="Griffith O.L."/>
            <person name="Krzywinski M.I."/>
            <person name="Liao N."/>
            <person name="Morin R."/>
            <person name="Morrin R."/>
            <person name="Palmquist D."/>
            <person name="Petrescu A.S."/>
            <person name="Skalska U."/>
            <person name="Smailus D.E."/>
            <person name="Stott J.M."/>
            <person name="Schnerch A."/>
            <person name="Schein J.E."/>
            <person name="Jones S.J."/>
            <person name="Holt R.A."/>
            <person name="Baross A."/>
            <person name="Marra M.A."/>
            <person name="Clifton S."/>
            <person name="Makowski K.A."/>
            <person name="Bosak S."/>
            <person name="Malek J."/>
        </authorList>
    </citation>
    <scope>NUCLEOTIDE SEQUENCE [LARGE SCALE MRNA]</scope>
    <source>
        <tissue evidence="6">PCR rescued clones</tissue>
    </source>
</reference>
<evidence type="ECO:0000313" key="6">
    <source>
        <dbReference type="EMBL" id="AAI52316.1"/>
    </source>
</evidence>
<protein>
    <submittedName>
        <fullName evidence="6">Sytl3 protein</fullName>
    </submittedName>
</protein>
<dbReference type="InterPro" id="IPR000008">
    <property type="entry name" value="C2_dom"/>
</dbReference>
<sequence length="308" mass="34600">MTIPRDSASGPCWCMGCVNSPKHASPDSVTRRLCVKRAVHICRLGCLLARLLLNPQSDRDVCVYSVQKASTPDILKAFHQEDPKHPPDPVLKQDTPPSSPTHSAVFSGGLRHGSLISINSTCTEMGNFDNANVTGEIEFAIHYCVKSCSLEICIKTCKNLAYGEEKKRKCNPYVKTYLLPDRSSQGKRKTRVQKNTLDPTFEETLKYQVDPGQLMTRRLQVSVWHLGTLARRVFLGEVILPLAMWDFKDSTAQNARWYPLRAKGLDIHGLQSSIAYDFRHKSSVLSALSARRGHWHGRVAPVFLRVSW</sequence>
<comment type="subcellular location">
    <subcellularLocation>
        <location evidence="1">Membrane</location>
    </subcellularLocation>
</comment>
<dbReference type="EMBL" id="BC152315">
    <property type="protein sequence ID" value="AAI52316.1"/>
    <property type="molecule type" value="mRNA"/>
</dbReference>
<evidence type="ECO:0000256" key="1">
    <source>
        <dbReference type="ARBA" id="ARBA00004370"/>
    </source>
</evidence>
<feature type="domain" description="C2" evidence="5">
    <location>
        <begin position="133"/>
        <end position="258"/>
    </location>
</feature>
<dbReference type="SUPFAM" id="SSF49562">
    <property type="entry name" value="C2 domain (Calcium/lipid-binding domain, CaLB)"/>
    <property type="match status" value="1"/>
</dbReference>
<dbReference type="MGI" id="MGI:1933367">
    <property type="gene designation" value="Sytl3"/>
</dbReference>